<dbReference type="Proteomes" id="UP000467637">
    <property type="component" value="Unassembled WGS sequence"/>
</dbReference>
<sequence>MHCRLKEGYFEGFGGPKNLGEIQRLGRIKLTRITIA</sequence>
<organism evidence="1 2">
    <name type="scientific">Paenibacillus anseongense</name>
    <dbReference type="NCBI Taxonomy" id="2682845"/>
    <lineage>
        <taxon>Bacteria</taxon>
        <taxon>Bacillati</taxon>
        <taxon>Bacillota</taxon>
        <taxon>Bacilli</taxon>
        <taxon>Bacillales</taxon>
        <taxon>Paenibacillaceae</taxon>
        <taxon>Paenibacillus</taxon>
    </lineage>
</organism>
<dbReference type="EMBL" id="WSEM01000016">
    <property type="protein sequence ID" value="MVQ36303.1"/>
    <property type="molecule type" value="Genomic_DNA"/>
</dbReference>
<evidence type="ECO:0000313" key="1">
    <source>
        <dbReference type="EMBL" id="MVQ36303.1"/>
    </source>
</evidence>
<reference evidence="1 2" key="1">
    <citation type="submission" date="2019-12" db="EMBL/GenBank/DDBJ databases">
        <authorList>
            <person name="Huq M.A."/>
        </authorList>
    </citation>
    <scope>NUCLEOTIDE SEQUENCE [LARGE SCALE GENOMIC DNA]</scope>
    <source>
        <strain evidence="1 2">MAH-34</strain>
    </source>
</reference>
<protein>
    <submittedName>
        <fullName evidence="1">Uncharacterized protein</fullName>
    </submittedName>
</protein>
<proteinExistence type="predicted"/>
<evidence type="ECO:0000313" key="2">
    <source>
        <dbReference type="Proteomes" id="UP000467637"/>
    </source>
</evidence>
<comment type="caution">
    <text evidence="1">The sequence shown here is derived from an EMBL/GenBank/DDBJ whole genome shotgun (WGS) entry which is preliminary data.</text>
</comment>
<keyword evidence="2" id="KW-1185">Reference proteome</keyword>
<accession>A0ABW9U8I3</accession>
<name>A0ABW9U8I3_9BACL</name>
<gene>
    <name evidence="1" type="ORF">GON05_16965</name>
</gene>